<dbReference type="EMBL" id="AFWH01000096">
    <property type="protein sequence ID" value="EGU44311.1"/>
    <property type="molecule type" value="Genomic_DNA"/>
</dbReference>
<dbReference type="Proteomes" id="UP000002817">
    <property type="component" value="Unassembled WGS sequence"/>
</dbReference>
<accession>F9SZ96</accession>
<dbReference type="AlphaFoldDB" id="F9SZ96"/>
<gene>
    <name evidence="2" type="ORF">VIOR3934_12732</name>
</gene>
<evidence type="ECO:0000256" key="1">
    <source>
        <dbReference type="SAM" id="Phobius"/>
    </source>
</evidence>
<keyword evidence="1" id="KW-0472">Membrane</keyword>
<comment type="caution">
    <text evidence="2">The sequence shown here is derived from an EMBL/GenBank/DDBJ whole genome shotgun (WGS) entry which is preliminary data.</text>
</comment>
<feature type="transmembrane region" description="Helical" evidence="1">
    <location>
        <begin position="31"/>
        <end position="48"/>
    </location>
</feature>
<organism evidence="2 3">
    <name type="scientific">Vibrio orientalis CIP 102891 = ATCC 33934</name>
    <dbReference type="NCBI Taxonomy" id="675816"/>
    <lineage>
        <taxon>Bacteria</taxon>
        <taxon>Pseudomonadati</taxon>
        <taxon>Pseudomonadota</taxon>
        <taxon>Gammaproteobacteria</taxon>
        <taxon>Vibrionales</taxon>
        <taxon>Vibrionaceae</taxon>
        <taxon>Vibrio</taxon>
        <taxon>Vibrio oreintalis group</taxon>
    </lineage>
</organism>
<keyword evidence="1" id="KW-1133">Transmembrane helix</keyword>
<name>F9SZ96_VIBOR</name>
<protein>
    <submittedName>
        <fullName evidence="2">Uncharacterized protein</fullName>
    </submittedName>
</protein>
<keyword evidence="1" id="KW-0812">Transmembrane</keyword>
<evidence type="ECO:0000313" key="2">
    <source>
        <dbReference type="EMBL" id="EGU44311.1"/>
    </source>
</evidence>
<evidence type="ECO:0000313" key="3">
    <source>
        <dbReference type="Proteomes" id="UP000002817"/>
    </source>
</evidence>
<proteinExistence type="predicted"/>
<reference evidence="2 3" key="1">
    <citation type="journal article" date="2012" name="Int. J. Syst. Evol. Microbiol.">
        <title>Vibrio caribbeanicus sp. nov., isolated from the marine sponge Scleritoderma cyanea.</title>
        <authorList>
            <person name="Hoffmann M."/>
            <person name="Monday S.R."/>
            <person name="Allard M.W."/>
            <person name="Strain E.A."/>
            <person name="Whittaker P."/>
            <person name="Naum M."/>
            <person name="McCarthy P.J."/>
            <person name="Lopez J.V."/>
            <person name="Fischer M."/>
            <person name="Brown E.W."/>
        </authorList>
    </citation>
    <scope>NUCLEOTIDE SEQUENCE [LARGE SCALE GENOMIC DNA]</scope>
    <source>
        <strain evidence="3">CIP 102891 / ATCC 33934</strain>
    </source>
</reference>
<feature type="non-terminal residue" evidence="2">
    <location>
        <position position="1"/>
    </location>
</feature>
<sequence length="54" mass="6168">NVRGLLHCQVVAVGFLFNWLKVAFRFLVNQHFNLAVASAIFYCLALWLERKGAC</sequence>